<proteinExistence type="predicted"/>
<organism evidence="2">
    <name type="scientific">Nothobranchius korthausae</name>
    <dbReference type="NCBI Taxonomy" id="1143690"/>
    <lineage>
        <taxon>Eukaryota</taxon>
        <taxon>Metazoa</taxon>
        <taxon>Chordata</taxon>
        <taxon>Craniata</taxon>
        <taxon>Vertebrata</taxon>
        <taxon>Euteleostomi</taxon>
        <taxon>Actinopterygii</taxon>
        <taxon>Neopterygii</taxon>
        <taxon>Teleostei</taxon>
        <taxon>Neoteleostei</taxon>
        <taxon>Acanthomorphata</taxon>
        <taxon>Ovalentaria</taxon>
        <taxon>Atherinomorphae</taxon>
        <taxon>Cyprinodontiformes</taxon>
        <taxon>Nothobranchiidae</taxon>
        <taxon>Nothobranchius</taxon>
    </lineage>
</organism>
<gene>
    <name evidence="2" type="primary">Nfu_g_1_003456</name>
</gene>
<evidence type="ECO:0000313" key="2">
    <source>
        <dbReference type="EMBL" id="SBQ70388.1"/>
    </source>
</evidence>
<accession>A0A1A8GH88</accession>
<dbReference type="AlphaFoldDB" id="A0A1A8GH88"/>
<sequence length="48" mass="5325">RICPAGRRSPGHSGTHGRSDVSVLTREHFGVLLVERADVPMTRTRISR</sequence>
<reference evidence="2" key="1">
    <citation type="submission" date="2016-05" db="EMBL/GenBank/DDBJ databases">
        <authorList>
            <person name="Lavstsen T."/>
            <person name="Jespersen J.S."/>
        </authorList>
    </citation>
    <scope>NUCLEOTIDE SEQUENCE</scope>
    <source>
        <tissue evidence="2">Brain</tissue>
    </source>
</reference>
<evidence type="ECO:0000256" key="1">
    <source>
        <dbReference type="SAM" id="MobiDB-lite"/>
    </source>
</evidence>
<name>A0A1A8GH88_9TELE</name>
<feature type="non-terminal residue" evidence="2">
    <location>
        <position position="1"/>
    </location>
</feature>
<dbReference type="EMBL" id="HAEC01002311">
    <property type="protein sequence ID" value="SBQ70388.1"/>
    <property type="molecule type" value="Transcribed_RNA"/>
</dbReference>
<feature type="region of interest" description="Disordered" evidence="1">
    <location>
        <begin position="1"/>
        <end position="21"/>
    </location>
</feature>
<reference evidence="2" key="2">
    <citation type="submission" date="2016-06" db="EMBL/GenBank/DDBJ databases">
        <title>The genome of a short-lived fish provides insights into sex chromosome evolution and the genetic control of aging.</title>
        <authorList>
            <person name="Reichwald K."/>
            <person name="Felder M."/>
            <person name="Petzold A."/>
            <person name="Koch P."/>
            <person name="Groth M."/>
            <person name="Platzer M."/>
        </authorList>
    </citation>
    <scope>NUCLEOTIDE SEQUENCE</scope>
    <source>
        <tissue evidence="2">Brain</tissue>
    </source>
</reference>
<protein>
    <submittedName>
        <fullName evidence="2">Uncharacterized protein</fullName>
    </submittedName>
</protein>